<dbReference type="Gene3D" id="3.40.50.1220">
    <property type="entry name" value="TPP-binding domain"/>
    <property type="match status" value="1"/>
</dbReference>
<dbReference type="InterPro" id="IPR029061">
    <property type="entry name" value="THDP-binding"/>
</dbReference>
<evidence type="ECO:0000313" key="15">
    <source>
        <dbReference type="Proteomes" id="UP000317369"/>
    </source>
</evidence>
<dbReference type="AlphaFoldDB" id="A0A517YYX7"/>
<feature type="binding site" evidence="9">
    <location>
        <position position="442"/>
    </location>
    <ligand>
        <name>Mg(2+)</name>
        <dbReference type="ChEBI" id="CHEBI:18420"/>
    </ligand>
</feature>
<comment type="cofactor">
    <cofactor evidence="9">
        <name>Mg(2+)</name>
        <dbReference type="ChEBI" id="CHEBI:18420"/>
    </cofactor>
    <text evidence="9">Binds 1 Mg(2+) per subunit.</text>
</comment>
<dbReference type="InterPro" id="IPR029035">
    <property type="entry name" value="DHS-like_NAD/FAD-binding_dom"/>
</dbReference>
<dbReference type="GO" id="GO:0005829">
    <property type="term" value="C:cytosol"/>
    <property type="evidence" value="ECO:0007669"/>
    <property type="project" value="TreeGrafter"/>
</dbReference>
<dbReference type="GO" id="GO:0047434">
    <property type="term" value="F:indolepyruvate decarboxylase activity"/>
    <property type="evidence" value="ECO:0007669"/>
    <property type="project" value="UniProtKB-EC"/>
</dbReference>
<feature type="domain" description="Thiamine pyrophosphate enzyme central" evidence="11">
    <location>
        <begin position="218"/>
        <end position="325"/>
    </location>
</feature>
<feature type="domain" description="Thiamine pyrophosphate enzyme N-terminal TPP-binding" evidence="13">
    <location>
        <begin position="11"/>
        <end position="116"/>
    </location>
</feature>
<dbReference type="GO" id="GO:0004737">
    <property type="term" value="F:pyruvate decarboxylase activity"/>
    <property type="evidence" value="ECO:0007669"/>
    <property type="project" value="TreeGrafter"/>
</dbReference>
<dbReference type="PANTHER" id="PTHR43452:SF30">
    <property type="entry name" value="PYRUVATE DECARBOXYLASE ISOZYME 1-RELATED"/>
    <property type="match status" value="1"/>
</dbReference>
<dbReference type="GO" id="GO:0000949">
    <property type="term" value="P:aromatic amino acid family catabolic process to alcohol via Ehrlich pathway"/>
    <property type="evidence" value="ECO:0007669"/>
    <property type="project" value="TreeGrafter"/>
</dbReference>
<evidence type="ECO:0000256" key="7">
    <source>
        <dbReference type="ARBA" id="ARBA00023052"/>
    </source>
</evidence>
<evidence type="ECO:0000259" key="11">
    <source>
        <dbReference type="Pfam" id="PF00205"/>
    </source>
</evidence>
<dbReference type="FunFam" id="3.40.50.970:FF:000024">
    <property type="entry name" value="Pyruvate decarboxylase isozyme"/>
    <property type="match status" value="1"/>
</dbReference>
<evidence type="ECO:0000256" key="8">
    <source>
        <dbReference type="ARBA" id="ARBA00023239"/>
    </source>
</evidence>
<dbReference type="InterPro" id="IPR011766">
    <property type="entry name" value="TPP_enzyme_TPP-bd"/>
</dbReference>
<dbReference type="CDD" id="cd02005">
    <property type="entry name" value="TPP_PDC_IPDC"/>
    <property type="match status" value="1"/>
</dbReference>
<dbReference type="SUPFAM" id="SSF52518">
    <property type="entry name" value="Thiamin diphosphate-binding fold (THDP-binding)"/>
    <property type="match status" value="2"/>
</dbReference>
<dbReference type="SUPFAM" id="SSF52467">
    <property type="entry name" value="DHS-like NAD/FAD-binding domain"/>
    <property type="match status" value="1"/>
</dbReference>
<evidence type="ECO:0000259" key="13">
    <source>
        <dbReference type="Pfam" id="PF02776"/>
    </source>
</evidence>
<dbReference type="InterPro" id="IPR047213">
    <property type="entry name" value="TPP_PYR_PDC_IPDC-like"/>
</dbReference>
<accession>A0A517YYX7</accession>
<feature type="domain" description="Thiamine pyrophosphate enzyme TPP-binding" evidence="12">
    <location>
        <begin position="389"/>
        <end position="535"/>
    </location>
</feature>
<dbReference type="Gene3D" id="3.40.50.970">
    <property type="match status" value="2"/>
</dbReference>
<keyword evidence="14" id="KW-0670">Pyruvate</keyword>
<sequence>MGHGDHEMAQTVVEHVLWWLKQVGIKDVFGVPGDFSFPVTDAIIEDKEVRWVGCTNELNSAYAADGYARIRGMSALCTTYGVGELSAINGVAGAYSEYLPIVHIVGMPGMKTQAGKKVIHHSLGNGEFDFYYHMTKPVVCARTILTAENCVSEMARVMGCAVRERRPVYIAIPKDCAEMKVVGNAGAGNSEIEMKSDQERLKAAVDDILARIRGVEGRGVFLPGIMAYRIGVGKVLQRLVEKTGFGFATMFHDKSVLDETHEQYVGMYDGQLMNQHVREYVEEADLVINVGALWGDFNTGMFTSNLDGHKTIDIYLDHAQVGYAVYEQVYMKDLISALADRVSGQDYVSELRAEGLGEAEGKADDKITAKYLYPRWEQFLREGDLLVCDTGTVSMGMGFAKLPKGAVFCNQTLWGAIGWGTPAAFGAAIGAEEKRVILMTGDGAHQMTATEVGQFAANGLKPVIFVLNNDGYTIERLLCRVPEYAYNDVTGWRYADLPRAMGCKEWICARVETNGELDRVLKKINENGHAAYVEVVIDQMEVPPLAKKIGNELGMK</sequence>
<dbReference type="InterPro" id="IPR012110">
    <property type="entry name" value="PDC/IPDC-like"/>
</dbReference>
<keyword evidence="7 10" id="KW-0786">Thiamine pyrophosphate</keyword>
<dbReference type="GO" id="GO:0000287">
    <property type="term" value="F:magnesium ion binding"/>
    <property type="evidence" value="ECO:0007669"/>
    <property type="project" value="InterPro"/>
</dbReference>
<dbReference type="InterPro" id="IPR047214">
    <property type="entry name" value="TPP_PDC_IPDC"/>
</dbReference>
<keyword evidence="8 14" id="KW-0456">Lyase</keyword>
<gene>
    <name evidence="14" type="primary">ipdC</name>
    <name evidence="14" type="ORF">KS4_35060</name>
</gene>
<dbReference type="Pfam" id="PF02776">
    <property type="entry name" value="TPP_enzyme_N"/>
    <property type="match status" value="1"/>
</dbReference>
<evidence type="ECO:0000256" key="10">
    <source>
        <dbReference type="RuleBase" id="RU362132"/>
    </source>
</evidence>
<protein>
    <submittedName>
        <fullName evidence="14">Indole-3-pyruvate decarboxylase</fullName>
        <ecNumber evidence="14">4.1.1.74</ecNumber>
    </submittedName>
</protein>
<dbReference type="GO" id="GO:0030976">
    <property type="term" value="F:thiamine pyrophosphate binding"/>
    <property type="evidence" value="ECO:0007669"/>
    <property type="project" value="InterPro"/>
</dbReference>
<dbReference type="Proteomes" id="UP000317369">
    <property type="component" value="Chromosome"/>
</dbReference>
<evidence type="ECO:0000259" key="12">
    <source>
        <dbReference type="Pfam" id="PF02775"/>
    </source>
</evidence>
<evidence type="ECO:0000256" key="1">
    <source>
        <dbReference type="ARBA" id="ARBA00001920"/>
    </source>
</evidence>
<keyword evidence="5" id="KW-0210">Decarboxylase</keyword>
<keyword evidence="15" id="KW-1185">Reference proteome</keyword>
<comment type="similarity">
    <text evidence="3 10">Belongs to the TPP enzyme family.</text>
</comment>
<dbReference type="FunFam" id="3.40.50.970:FF:000019">
    <property type="entry name" value="Pyruvate decarboxylase isozyme"/>
    <property type="match status" value="1"/>
</dbReference>
<evidence type="ECO:0000256" key="9">
    <source>
        <dbReference type="PIRSR" id="PIRSR036565-2"/>
    </source>
</evidence>
<evidence type="ECO:0000313" key="14">
    <source>
        <dbReference type="EMBL" id="QDU35425.1"/>
    </source>
</evidence>
<organism evidence="14 15">
    <name type="scientific">Poriferisphaera corsica</name>
    <dbReference type="NCBI Taxonomy" id="2528020"/>
    <lineage>
        <taxon>Bacteria</taxon>
        <taxon>Pseudomonadati</taxon>
        <taxon>Planctomycetota</taxon>
        <taxon>Phycisphaerae</taxon>
        <taxon>Phycisphaerales</taxon>
        <taxon>Phycisphaeraceae</taxon>
        <taxon>Poriferisphaera</taxon>
    </lineage>
</organism>
<name>A0A517YYX7_9BACT</name>
<evidence type="ECO:0000256" key="4">
    <source>
        <dbReference type="ARBA" id="ARBA00022723"/>
    </source>
</evidence>
<dbReference type="EMBL" id="CP036425">
    <property type="protein sequence ID" value="QDU35425.1"/>
    <property type="molecule type" value="Genomic_DNA"/>
</dbReference>
<feature type="binding site" evidence="9">
    <location>
        <position position="469"/>
    </location>
    <ligand>
        <name>Mg(2+)</name>
        <dbReference type="ChEBI" id="CHEBI:18420"/>
    </ligand>
</feature>
<dbReference type="PANTHER" id="PTHR43452">
    <property type="entry name" value="PYRUVATE DECARBOXYLASE"/>
    <property type="match status" value="1"/>
</dbReference>
<keyword evidence="6 9" id="KW-0460">Magnesium</keyword>
<dbReference type="PIRSF" id="PIRSF036565">
    <property type="entry name" value="Pyruvt_ip_decrb"/>
    <property type="match status" value="1"/>
</dbReference>
<dbReference type="EC" id="4.1.1.74" evidence="14"/>
<dbReference type="CDD" id="cd07038">
    <property type="entry name" value="TPP_PYR_PDC_IPDC_like"/>
    <property type="match status" value="1"/>
</dbReference>
<feature type="binding site" evidence="9">
    <location>
        <position position="471"/>
    </location>
    <ligand>
        <name>Mg(2+)</name>
        <dbReference type="ChEBI" id="CHEBI:18420"/>
    </ligand>
</feature>
<evidence type="ECO:0000256" key="3">
    <source>
        <dbReference type="ARBA" id="ARBA00007812"/>
    </source>
</evidence>
<evidence type="ECO:0000256" key="5">
    <source>
        <dbReference type="ARBA" id="ARBA00022793"/>
    </source>
</evidence>
<dbReference type="Pfam" id="PF00205">
    <property type="entry name" value="TPP_enzyme_M"/>
    <property type="match status" value="1"/>
</dbReference>
<comment type="cofactor">
    <cofactor evidence="2">
        <name>thiamine diphosphate</name>
        <dbReference type="ChEBI" id="CHEBI:58937"/>
    </cofactor>
</comment>
<evidence type="ECO:0000256" key="2">
    <source>
        <dbReference type="ARBA" id="ARBA00001964"/>
    </source>
</evidence>
<keyword evidence="4 9" id="KW-0479">Metal-binding</keyword>
<dbReference type="Pfam" id="PF02775">
    <property type="entry name" value="TPP_enzyme_C"/>
    <property type="match status" value="1"/>
</dbReference>
<comment type="cofactor">
    <cofactor evidence="1">
        <name>a metal cation</name>
        <dbReference type="ChEBI" id="CHEBI:25213"/>
    </cofactor>
</comment>
<dbReference type="InterPro" id="IPR012001">
    <property type="entry name" value="Thiamin_PyroP_enz_TPP-bd_dom"/>
</dbReference>
<evidence type="ECO:0000256" key="6">
    <source>
        <dbReference type="ARBA" id="ARBA00022842"/>
    </source>
</evidence>
<dbReference type="InterPro" id="IPR012000">
    <property type="entry name" value="Thiamin_PyroP_enz_cen_dom"/>
</dbReference>
<dbReference type="KEGG" id="pcor:KS4_35060"/>
<reference evidence="14 15" key="1">
    <citation type="submission" date="2019-02" db="EMBL/GenBank/DDBJ databases">
        <title>Deep-cultivation of Planctomycetes and their phenomic and genomic characterization uncovers novel biology.</title>
        <authorList>
            <person name="Wiegand S."/>
            <person name="Jogler M."/>
            <person name="Boedeker C."/>
            <person name="Pinto D."/>
            <person name="Vollmers J."/>
            <person name="Rivas-Marin E."/>
            <person name="Kohn T."/>
            <person name="Peeters S.H."/>
            <person name="Heuer A."/>
            <person name="Rast P."/>
            <person name="Oberbeckmann S."/>
            <person name="Bunk B."/>
            <person name="Jeske O."/>
            <person name="Meyerdierks A."/>
            <person name="Storesund J.E."/>
            <person name="Kallscheuer N."/>
            <person name="Luecker S."/>
            <person name="Lage O.M."/>
            <person name="Pohl T."/>
            <person name="Merkel B.J."/>
            <person name="Hornburger P."/>
            <person name="Mueller R.-W."/>
            <person name="Bruemmer F."/>
            <person name="Labrenz M."/>
            <person name="Spormann A.M."/>
            <person name="Op den Camp H."/>
            <person name="Overmann J."/>
            <person name="Amann R."/>
            <person name="Jetten M.S.M."/>
            <person name="Mascher T."/>
            <person name="Medema M.H."/>
            <person name="Devos D.P."/>
            <person name="Kaster A.-K."/>
            <person name="Ovreas L."/>
            <person name="Rohde M."/>
            <person name="Galperin M.Y."/>
            <person name="Jogler C."/>
        </authorList>
    </citation>
    <scope>NUCLEOTIDE SEQUENCE [LARGE SCALE GENOMIC DNA]</scope>
    <source>
        <strain evidence="14 15">KS4</strain>
    </source>
</reference>
<proteinExistence type="inferred from homology"/>